<protein>
    <submittedName>
        <fullName evidence="1">Uncharacterized protein</fullName>
    </submittedName>
</protein>
<dbReference type="AlphaFoldDB" id="A0A8S9IL16"/>
<dbReference type="EMBL" id="QGKY02001015">
    <property type="protein sequence ID" value="KAF2570820.1"/>
    <property type="molecule type" value="Genomic_DNA"/>
</dbReference>
<reference evidence="1" key="1">
    <citation type="submission" date="2019-12" db="EMBL/GenBank/DDBJ databases">
        <title>Genome sequencing and annotation of Brassica cretica.</title>
        <authorList>
            <person name="Studholme D.J."/>
            <person name="Sarris P.F."/>
        </authorList>
    </citation>
    <scope>NUCLEOTIDE SEQUENCE</scope>
    <source>
        <strain evidence="1">PFS-102/07</strain>
        <tissue evidence="1">Leaf</tissue>
    </source>
</reference>
<organism evidence="1">
    <name type="scientific">Brassica cretica</name>
    <name type="common">Mustard</name>
    <dbReference type="NCBI Taxonomy" id="69181"/>
    <lineage>
        <taxon>Eukaryota</taxon>
        <taxon>Viridiplantae</taxon>
        <taxon>Streptophyta</taxon>
        <taxon>Embryophyta</taxon>
        <taxon>Tracheophyta</taxon>
        <taxon>Spermatophyta</taxon>
        <taxon>Magnoliopsida</taxon>
        <taxon>eudicotyledons</taxon>
        <taxon>Gunneridae</taxon>
        <taxon>Pentapetalae</taxon>
        <taxon>rosids</taxon>
        <taxon>malvids</taxon>
        <taxon>Brassicales</taxon>
        <taxon>Brassicaceae</taxon>
        <taxon>Brassiceae</taxon>
        <taxon>Brassica</taxon>
    </lineage>
</organism>
<evidence type="ECO:0000313" key="1">
    <source>
        <dbReference type="EMBL" id="KAF2570820.1"/>
    </source>
</evidence>
<sequence>MLMHPRVKIISGCKDDSFKETSLDYLVLLGESTPKNIRNEATEEPSTTEEINDYLIQRRGLILSYLLKGEPPDKQYIPKPKQYQGKTLESQNEMKADLFYLGAVYTVSRSKPFQEGVDVAVTKSMVQP</sequence>
<proteinExistence type="predicted"/>
<comment type="caution">
    <text evidence="1">The sequence shown here is derived from an EMBL/GenBank/DDBJ whole genome shotgun (WGS) entry which is preliminary data.</text>
</comment>
<gene>
    <name evidence="1" type="ORF">F2Q70_00004316</name>
</gene>
<accession>A0A8S9IL16</accession>
<name>A0A8S9IL16_BRACR</name>